<dbReference type="EMBL" id="CP015124">
    <property type="protein sequence ID" value="ANP38804.1"/>
    <property type="molecule type" value="Genomic_DNA"/>
</dbReference>
<gene>
    <name evidence="1" type="ORF">JL2886_03936</name>
</gene>
<evidence type="ECO:0000313" key="1">
    <source>
        <dbReference type="EMBL" id="ANP38804.1"/>
    </source>
</evidence>
<evidence type="ECO:0000313" key="2">
    <source>
        <dbReference type="Proteomes" id="UP000092565"/>
    </source>
</evidence>
<keyword evidence="2" id="KW-1185">Reference proteome</keyword>
<dbReference type="AlphaFoldDB" id="A0A1B0ZXH7"/>
<organism evidence="1 2">
    <name type="scientific">Phaeobacter gallaeciensis</name>
    <dbReference type="NCBI Taxonomy" id="60890"/>
    <lineage>
        <taxon>Bacteria</taxon>
        <taxon>Pseudomonadati</taxon>
        <taxon>Pseudomonadota</taxon>
        <taxon>Alphaproteobacteria</taxon>
        <taxon>Rhodobacterales</taxon>
        <taxon>Roseobacteraceae</taxon>
        <taxon>Phaeobacter</taxon>
    </lineage>
</organism>
<proteinExistence type="predicted"/>
<sequence length="37" mass="4156">MCAKSTQYPAFCFFAHCNFGLFEAPNIRVAVPGQFLE</sequence>
<protein>
    <submittedName>
        <fullName evidence="1">Uncharacterized protein</fullName>
    </submittedName>
</protein>
<accession>A0A1B0ZXH7</accession>
<dbReference type="Proteomes" id="UP000092565">
    <property type="component" value="Chromosome"/>
</dbReference>
<reference evidence="1 2" key="1">
    <citation type="submission" date="2016-04" db="EMBL/GenBank/DDBJ databases">
        <authorList>
            <person name="Evans L.H."/>
            <person name="Alamgir A."/>
            <person name="Owens N."/>
            <person name="Weber N.D."/>
            <person name="Virtaneva K."/>
            <person name="Barbian K."/>
            <person name="Babar A."/>
            <person name="Rosenke K."/>
        </authorList>
    </citation>
    <scope>NUCLEOTIDE SEQUENCE [LARGE SCALE GENOMIC DNA]</scope>
    <source>
        <strain evidence="1 2">JL2886</strain>
    </source>
</reference>
<name>A0A1B0ZXH7_9RHOB</name>